<gene>
    <name evidence="6" type="primary">ppsR</name>
    <name evidence="6" type="ORF">R50_2117</name>
</gene>
<keyword evidence="4 5" id="KW-0418">Kinase</keyword>
<evidence type="ECO:0000256" key="1">
    <source>
        <dbReference type="ARBA" id="ARBA00022527"/>
    </source>
</evidence>
<keyword evidence="1 5" id="KW-0723">Serine/threonine-protein kinase</keyword>
<dbReference type="GO" id="GO:0043531">
    <property type="term" value="F:ADP binding"/>
    <property type="evidence" value="ECO:0007669"/>
    <property type="project" value="UniProtKB-UniRule"/>
</dbReference>
<dbReference type="InterPro" id="IPR005177">
    <property type="entry name" value="Kinase-pyrophosphorylase"/>
</dbReference>
<keyword evidence="2 5" id="KW-0808">Transferase</keyword>
<dbReference type="GO" id="GO:0016776">
    <property type="term" value="F:phosphotransferase activity, phosphate group as acceptor"/>
    <property type="evidence" value="ECO:0007669"/>
    <property type="project" value="UniProtKB-UniRule"/>
</dbReference>
<comment type="catalytic activity">
    <reaction evidence="5">
        <text>N(tele)-phospho-L-histidyl/L-threonyl-[pyruvate, phosphate dikinase] + ADP = N(tele)-phospho-L-histidyl/O-phospho-L-threonyl-[pyruvate, phosphate dikinase] + AMP + H(+)</text>
        <dbReference type="Rhea" id="RHEA:43692"/>
        <dbReference type="Rhea" id="RHEA-COMP:10650"/>
        <dbReference type="Rhea" id="RHEA-COMP:10651"/>
        <dbReference type="ChEBI" id="CHEBI:15378"/>
        <dbReference type="ChEBI" id="CHEBI:30013"/>
        <dbReference type="ChEBI" id="CHEBI:61977"/>
        <dbReference type="ChEBI" id="CHEBI:83586"/>
        <dbReference type="ChEBI" id="CHEBI:456215"/>
        <dbReference type="ChEBI" id="CHEBI:456216"/>
        <dbReference type="EC" id="2.7.11.32"/>
    </reaction>
</comment>
<dbReference type="NCBIfam" id="NF003742">
    <property type="entry name" value="PRK05339.1"/>
    <property type="match status" value="1"/>
</dbReference>
<dbReference type="Proteomes" id="UP000503399">
    <property type="component" value="Chromosome"/>
</dbReference>
<dbReference type="EC" id="2.7.4.27" evidence="5"/>
<dbReference type="EMBL" id="LR778114">
    <property type="protein sequence ID" value="CAB1129614.1"/>
    <property type="molecule type" value="Genomic_DNA"/>
</dbReference>
<comment type="similarity">
    <text evidence="5">Belongs to the pyruvate, phosphate/water dikinase regulatory protein family. PDRP subfamily.</text>
</comment>
<organism evidence="6 7">
    <name type="scientific">Candidatus Hydrogenisulfobacillus filiaventi</name>
    <dbReference type="NCBI Taxonomy" id="2707344"/>
    <lineage>
        <taxon>Bacteria</taxon>
        <taxon>Bacillati</taxon>
        <taxon>Bacillota</taxon>
        <taxon>Clostridia</taxon>
        <taxon>Eubacteriales</taxon>
        <taxon>Clostridiales Family XVII. Incertae Sedis</taxon>
        <taxon>Candidatus Hydrogenisulfobacillus</taxon>
    </lineage>
</organism>
<proteinExistence type="inferred from homology"/>
<dbReference type="PANTHER" id="PTHR31756">
    <property type="entry name" value="PYRUVATE, PHOSPHATE DIKINASE REGULATORY PROTEIN 1, CHLOROPLASTIC"/>
    <property type="match status" value="1"/>
</dbReference>
<evidence type="ECO:0000256" key="2">
    <source>
        <dbReference type="ARBA" id="ARBA00022679"/>
    </source>
</evidence>
<dbReference type="GO" id="GO:0004674">
    <property type="term" value="F:protein serine/threonine kinase activity"/>
    <property type="evidence" value="ECO:0007669"/>
    <property type="project" value="UniProtKB-UniRule"/>
</dbReference>
<dbReference type="HAMAP" id="MF_00921">
    <property type="entry name" value="PDRP"/>
    <property type="match status" value="1"/>
</dbReference>
<dbReference type="GO" id="GO:0005524">
    <property type="term" value="F:ATP binding"/>
    <property type="evidence" value="ECO:0007669"/>
    <property type="project" value="InterPro"/>
</dbReference>
<reference evidence="6 7" key="1">
    <citation type="submission" date="2020-02" db="EMBL/GenBank/DDBJ databases">
        <authorList>
            <person name="Hogendoorn C."/>
        </authorList>
    </citation>
    <scope>NUCLEOTIDE SEQUENCE [LARGE SCALE GENOMIC DNA]</scope>
    <source>
        <strain evidence="6">R501</strain>
    </source>
</reference>
<evidence type="ECO:0000313" key="7">
    <source>
        <dbReference type="Proteomes" id="UP000503399"/>
    </source>
</evidence>
<protein>
    <recommendedName>
        <fullName evidence="5">Putative pyruvate, phosphate dikinase regulatory protein</fullName>
        <shortName evidence="5">PPDK regulatory protein</shortName>
        <ecNumber evidence="5">2.7.11.32</ecNumber>
        <ecNumber evidence="5">2.7.4.27</ecNumber>
    </recommendedName>
</protein>
<keyword evidence="3 5" id="KW-0547">Nucleotide-binding</keyword>
<evidence type="ECO:0000256" key="3">
    <source>
        <dbReference type="ARBA" id="ARBA00022741"/>
    </source>
</evidence>
<dbReference type="KEGG" id="hfv:R50_2117"/>
<evidence type="ECO:0000256" key="4">
    <source>
        <dbReference type="ARBA" id="ARBA00022777"/>
    </source>
</evidence>
<dbReference type="Pfam" id="PF03618">
    <property type="entry name" value="Kinase-PPPase"/>
    <property type="match status" value="1"/>
</dbReference>
<accession>A0A6F8ZIX4</accession>
<dbReference type="AlphaFoldDB" id="A0A6F8ZIX4"/>
<comment type="catalytic activity">
    <reaction evidence="5">
        <text>N(tele)-phospho-L-histidyl/O-phospho-L-threonyl-[pyruvate, phosphate dikinase] + phosphate + H(+) = N(tele)-phospho-L-histidyl/L-threonyl-[pyruvate, phosphate dikinase] + diphosphate</text>
        <dbReference type="Rhea" id="RHEA:43696"/>
        <dbReference type="Rhea" id="RHEA-COMP:10650"/>
        <dbReference type="Rhea" id="RHEA-COMP:10651"/>
        <dbReference type="ChEBI" id="CHEBI:15378"/>
        <dbReference type="ChEBI" id="CHEBI:30013"/>
        <dbReference type="ChEBI" id="CHEBI:33019"/>
        <dbReference type="ChEBI" id="CHEBI:43474"/>
        <dbReference type="ChEBI" id="CHEBI:61977"/>
        <dbReference type="ChEBI" id="CHEBI:83586"/>
        <dbReference type="EC" id="2.7.4.27"/>
    </reaction>
</comment>
<dbReference type="PANTHER" id="PTHR31756:SF3">
    <property type="entry name" value="PYRUVATE, PHOSPHATE DIKINASE REGULATORY PROTEIN 1, CHLOROPLASTIC"/>
    <property type="match status" value="1"/>
</dbReference>
<name>A0A6F8ZIX4_9FIRM</name>
<dbReference type="InterPro" id="IPR026565">
    <property type="entry name" value="PPDK_reg"/>
</dbReference>
<dbReference type="EC" id="2.7.11.32" evidence="5"/>
<comment type="caution">
    <text evidence="5">Lacks conserved residue(s) required for the propagation of feature annotation.</text>
</comment>
<sequence>MVDSPETPLPAARVFIVSDSLGETAERVVRGAAIQFAEKSRIEIERVSHVSDTAGIDAVIARAMDGGEAAPAVIVYTLVQPELRGYLAARAQGAGVAAVDVLGPVLTALEGVLEVPPRLVPGLSHRLDRDYFARVEAVEFAVRYDDGKDAHGIRRADVLLLGVSRTTKTPVSLYLANHGLKVANIPLVPEVAPPPELFTVGRPKAVGLTIDPDLLVGIRRQRLKALGLGASAQYANRDRILYELAYAWDIYHRLDCPVVDVSNHAIEETASRVLEIVRQRR</sequence>
<comment type="function">
    <text evidence="5">Bifunctional serine/threonine kinase and phosphorylase involved in the regulation of the pyruvate, phosphate dikinase (PPDK) by catalyzing its phosphorylation/dephosphorylation.</text>
</comment>
<evidence type="ECO:0000256" key="5">
    <source>
        <dbReference type="HAMAP-Rule" id="MF_00921"/>
    </source>
</evidence>
<keyword evidence="7" id="KW-1185">Reference proteome</keyword>
<evidence type="ECO:0000313" key="6">
    <source>
        <dbReference type="EMBL" id="CAB1129614.1"/>
    </source>
</evidence>